<dbReference type="AlphaFoldDB" id="A0A4S8Q817"/>
<dbReference type="EMBL" id="STGY01000056">
    <property type="protein sequence ID" value="THV40513.1"/>
    <property type="molecule type" value="Genomic_DNA"/>
</dbReference>
<proteinExistence type="predicted"/>
<dbReference type="RefSeq" id="WP_136535288.1">
    <property type="nucleotide sequence ID" value="NZ_STGY01000056.1"/>
</dbReference>
<reference evidence="3" key="1">
    <citation type="submission" date="2019-04" db="EMBL/GenBank/DDBJ databases">
        <title>Nocardioides xinjiangensis sp. nov.</title>
        <authorList>
            <person name="Liu S."/>
        </authorList>
    </citation>
    <scope>NUCLEOTIDE SEQUENCE [LARGE SCALE GENOMIC DNA]</scope>
    <source>
        <strain evidence="3">18</strain>
    </source>
</reference>
<protein>
    <submittedName>
        <fullName evidence="2">Uncharacterized protein</fullName>
    </submittedName>
</protein>
<sequence>MGMKDRLGRIAQSAKDAGTQVKEEAAGAKAEAVSAAGDRVGAVRQSTQARVDSAKGAAALGAGAVTDRAVAGKELASGYMGDVKASLEEMNFAQFFDRLPVPTAPVAAPWRFSVSKLITEGEKPPKGTGLLLKQLDRFGAIDIGPDEVGFDDTTAKWPKVKAIRTRSLDGIIEMLTAEGVADTISASLPGIPGKGWAADKVTSIIFTIGMMVTEMAMRDPEAARRQYVCEIEYKGWIRTKEAVTGYFTGPCMALVPGLDEVFRAEAQRHGVAIEAAPSTSLENAQNRTAWLRDKQAALLARRENGRKQIEY</sequence>
<evidence type="ECO:0000313" key="3">
    <source>
        <dbReference type="Proteomes" id="UP000308760"/>
    </source>
</evidence>
<evidence type="ECO:0000256" key="1">
    <source>
        <dbReference type="SAM" id="MobiDB-lite"/>
    </source>
</evidence>
<dbReference type="OrthoDB" id="4827344at2"/>
<name>A0A4S8Q817_9ACTN</name>
<dbReference type="Proteomes" id="UP000308760">
    <property type="component" value="Unassembled WGS sequence"/>
</dbReference>
<reference evidence="2 3" key="2">
    <citation type="submission" date="2019-05" db="EMBL/GenBank/DDBJ databases">
        <title>Glycomyces buryatensis sp. nov.</title>
        <authorList>
            <person name="Nikitina E."/>
        </authorList>
    </citation>
    <scope>NUCLEOTIDE SEQUENCE [LARGE SCALE GENOMIC DNA]</scope>
    <source>
        <strain evidence="2 3">18</strain>
    </source>
</reference>
<gene>
    <name evidence="2" type="ORF">FAB82_14670</name>
</gene>
<keyword evidence="3" id="KW-1185">Reference proteome</keyword>
<accession>A0A4S8Q817</accession>
<organism evidence="2 3">
    <name type="scientific">Glycomyces buryatensis</name>
    <dbReference type="NCBI Taxonomy" id="2570927"/>
    <lineage>
        <taxon>Bacteria</taxon>
        <taxon>Bacillati</taxon>
        <taxon>Actinomycetota</taxon>
        <taxon>Actinomycetes</taxon>
        <taxon>Glycomycetales</taxon>
        <taxon>Glycomycetaceae</taxon>
        <taxon>Glycomyces</taxon>
    </lineage>
</organism>
<evidence type="ECO:0000313" key="2">
    <source>
        <dbReference type="EMBL" id="THV40513.1"/>
    </source>
</evidence>
<feature type="region of interest" description="Disordered" evidence="1">
    <location>
        <begin position="1"/>
        <end position="23"/>
    </location>
</feature>
<comment type="caution">
    <text evidence="2">The sequence shown here is derived from an EMBL/GenBank/DDBJ whole genome shotgun (WGS) entry which is preliminary data.</text>
</comment>